<protein>
    <submittedName>
        <fullName evidence="1">Uncharacterized protein</fullName>
    </submittedName>
</protein>
<dbReference type="AlphaFoldDB" id="A0A6G1J128"/>
<accession>A0A6G1J128</accession>
<organism evidence="1 2">
    <name type="scientific">Lentithecium fluviatile CBS 122367</name>
    <dbReference type="NCBI Taxonomy" id="1168545"/>
    <lineage>
        <taxon>Eukaryota</taxon>
        <taxon>Fungi</taxon>
        <taxon>Dikarya</taxon>
        <taxon>Ascomycota</taxon>
        <taxon>Pezizomycotina</taxon>
        <taxon>Dothideomycetes</taxon>
        <taxon>Pleosporomycetidae</taxon>
        <taxon>Pleosporales</taxon>
        <taxon>Massarineae</taxon>
        <taxon>Lentitheciaceae</taxon>
        <taxon>Lentithecium</taxon>
    </lineage>
</organism>
<name>A0A6G1J128_9PLEO</name>
<dbReference type="Proteomes" id="UP000799291">
    <property type="component" value="Unassembled WGS sequence"/>
</dbReference>
<proteinExistence type="predicted"/>
<dbReference type="EMBL" id="MU005582">
    <property type="protein sequence ID" value="KAF2683900.1"/>
    <property type="molecule type" value="Genomic_DNA"/>
</dbReference>
<evidence type="ECO:0000313" key="2">
    <source>
        <dbReference type="Proteomes" id="UP000799291"/>
    </source>
</evidence>
<reference evidence="1" key="1">
    <citation type="journal article" date="2020" name="Stud. Mycol.">
        <title>101 Dothideomycetes genomes: a test case for predicting lifestyles and emergence of pathogens.</title>
        <authorList>
            <person name="Haridas S."/>
            <person name="Albert R."/>
            <person name="Binder M."/>
            <person name="Bloem J."/>
            <person name="Labutti K."/>
            <person name="Salamov A."/>
            <person name="Andreopoulos B."/>
            <person name="Baker S."/>
            <person name="Barry K."/>
            <person name="Bills G."/>
            <person name="Bluhm B."/>
            <person name="Cannon C."/>
            <person name="Castanera R."/>
            <person name="Culley D."/>
            <person name="Daum C."/>
            <person name="Ezra D."/>
            <person name="Gonzalez J."/>
            <person name="Henrissat B."/>
            <person name="Kuo A."/>
            <person name="Liang C."/>
            <person name="Lipzen A."/>
            <person name="Lutzoni F."/>
            <person name="Magnuson J."/>
            <person name="Mondo S."/>
            <person name="Nolan M."/>
            <person name="Ohm R."/>
            <person name="Pangilinan J."/>
            <person name="Park H.-J."/>
            <person name="Ramirez L."/>
            <person name="Alfaro M."/>
            <person name="Sun H."/>
            <person name="Tritt A."/>
            <person name="Yoshinaga Y."/>
            <person name="Zwiers L.-H."/>
            <person name="Turgeon B."/>
            <person name="Goodwin S."/>
            <person name="Spatafora J."/>
            <person name="Crous P."/>
            <person name="Grigoriev I."/>
        </authorList>
    </citation>
    <scope>NUCLEOTIDE SEQUENCE</scope>
    <source>
        <strain evidence="1">CBS 122367</strain>
    </source>
</reference>
<keyword evidence="2" id="KW-1185">Reference proteome</keyword>
<evidence type="ECO:0000313" key="1">
    <source>
        <dbReference type="EMBL" id="KAF2683900.1"/>
    </source>
</evidence>
<gene>
    <name evidence="1" type="ORF">K458DRAFT_34566</name>
</gene>
<sequence>MVYYIYNLQSKTSTYDHRIRAASHPVRSGIYKPDTGELVVRWETTSESPLLYVFLL</sequence>